<name>A0A8J8TBD0_9EURY</name>
<feature type="non-terminal residue" evidence="2">
    <location>
        <position position="1"/>
    </location>
</feature>
<proteinExistence type="predicted"/>
<protein>
    <submittedName>
        <fullName evidence="2">Uncharacterized protein</fullName>
    </submittedName>
</protein>
<reference evidence="2" key="1">
    <citation type="submission" date="2019-02" db="EMBL/GenBank/DDBJ databases">
        <title>Halonotius sp. a new haloarchaeum isolated from saline soil.</title>
        <authorList>
            <person name="Duran-Viseras A."/>
            <person name="Sanchez-Porro C."/>
            <person name="Ventosa A."/>
        </authorList>
    </citation>
    <scope>NUCLEOTIDE SEQUENCE</scope>
    <source>
        <strain evidence="2">F15B</strain>
    </source>
</reference>
<dbReference type="EMBL" id="RKLU01000010">
    <property type="protein sequence ID" value="TQQ78669.1"/>
    <property type="molecule type" value="Genomic_DNA"/>
</dbReference>
<keyword evidence="1" id="KW-1133">Transmembrane helix</keyword>
<feature type="transmembrane region" description="Helical" evidence="1">
    <location>
        <begin position="87"/>
        <end position="105"/>
    </location>
</feature>
<dbReference type="AlphaFoldDB" id="A0A8J8TBD0"/>
<sequence>PSLLAIAAGYHLAHYTGLAVSLSPALGMAIVSPLSPPANPLTLSPPGWFEGLSIAYVLVGHLLAIWAAHATAYELFSSRLVAIRSQYPFIVVMIGYTVISLWILSLPGATPPYLP</sequence>
<feature type="transmembrane region" description="Helical" evidence="1">
    <location>
        <begin position="54"/>
        <end position="75"/>
    </location>
</feature>
<organism evidence="2 3">
    <name type="scientific">Halonotius terrestris</name>
    <dbReference type="NCBI Taxonomy" id="2487750"/>
    <lineage>
        <taxon>Archaea</taxon>
        <taxon>Methanobacteriati</taxon>
        <taxon>Methanobacteriota</taxon>
        <taxon>Stenosarchaea group</taxon>
        <taxon>Halobacteria</taxon>
        <taxon>Halobacteriales</taxon>
        <taxon>Haloferacaceae</taxon>
        <taxon>Halonotius</taxon>
    </lineage>
</organism>
<gene>
    <name evidence="2" type="ORF">EGH24_13695</name>
</gene>
<keyword evidence="1" id="KW-0472">Membrane</keyword>
<dbReference type="Proteomes" id="UP000705823">
    <property type="component" value="Unassembled WGS sequence"/>
</dbReference>
<feature type="transmembrane region" description="Helical" evidence="1">
    <location>
        <begin position="12"/>
        <end position="34"/>
    </location>
</feature>
<evidence type="ECO:0000256" key="1">
    <source>
        <dbReference type="SAM" id="Phobius"/>
    </source>
</evidence>
<keyword evidence="1" id="KW-0812">Transmembrane</keyword>
<accession>A0A8J8TBD0</accession>
<keyword evidence="3" id="KW-1185">Reference proteome</keyword>
<comment type="caution">
    <text evidence="2">The sequence shown here is derived from an EMBL/GenBank/DDBJ whole genome shotgun (WGS) entry which is preliminary data.</text>
</comment>
<evidence type="ECO:0000313" key="3">
    <source>
        <dbReference type="Proteomes" id="UP000705823"/>
    </source>
</evidence>
<evidence type="ECO:0000313" key="2">
    <source>
        <dbReference type="EMBL" id="TQQ78669.1"/>
    </source>
</evidence>